<dbReference type="RefSeq" id="WP_157323398.1">
    <property type="nucleotide sequence ID" value="NZ_BMFX01000025.1"/>
</dbReference>
<dbReference type="EMBL" id="WRPM01000064">
    <property type="protein sequence ID" value="MVT26449.1"/>
    <property type="molecule type" value="Genomic_DNA"/>
</dbReference>
<name>A0A7K1UJ11_9MICC</name>
<protein>
    <submittedName>
        <fullName evidence="2">Uncharacterized protein</fullName>
    </submittedName>
</protein>
<evidence type="ECO:0000313" key="3">
    <source>
        <dbReference type="Proteomes" id="UP000460157"/>
    </source>
</evidence>
<comment type="caution">
    <text evidence="2">The sequence shown here is derived from an EMBL/GenBank/DDBJ whole genome shotgun (WGS) entry which is preliminary data.</text>
</comment>
<feature type="compositionally biased region" description="Basic and acidic residues" evidence="1">
    <location>
        <begin position="26"/>
        <end position="75"/>
    </location>
</feature>
<evidence type="ECO:0000313" key="2">
    <source>
        <dbReference type="EMBL" id="MVT26449.1"/>
    </source>
</evidence>
<keyword evidence="3" id="KW-1185">Reference proteome</keyword>
<organism evidence="2 3">
    <name type="scientific">Nesterenkonia alkaliphila</name>
    <dbReference type="NCBI Taxonomy" id="1463631"/>
    <lineage>
        <taxon>Bacteria</taxon>
        <taxon>Bacillati</taxon>
        <taxon>Actinomycetota</taxon>
        <taxon>Actinomycetes</taxon>
        <taxon>Micrococcales</taxon>
        <taxon>Micrococcaceae</taxon>
        <taxon>Nesterenkonia</taxon>
    </lineage>
</organism>
<dbReference type="AlphaFoldDB" id="A0A7K1UJ11"/>
<feature type="region of interest" description="Disordered" evidence="1">
    <location>
        <begin position="1"/>
        <end position="75"/>
    </location>
</feature>
<dbReference type="Proteomes" id="UP000460157">
    <property type="component" value="Unassembled WGS sequence"/>
</dbReference>
<sequence length="75" mass="8002">MSGFGGRAAVRFDTAAAGSAADDDEQHDREERNAHADHPRVAEKEPADASKHSAGDEHGQRAADRHEEHGTGSQE</sequence>
<evidence type="ECO:0000256" key="1">
    <source>
        <dbReference type="SAM" id="MobiDB-lite"/>
    </source>
</evidence>
<accession>A0A7K1UJ11</accession>
<reference evidence="2 3" key="1">
    <citation type="submission" date="2019-12" db="EMBL/GenBank/DDBJ databases">
        <title>Nesterenkonia muleiensis sp. nov., a novel actinobacterium isolated from sap of Populus euphratica.</title>
        <authorList>
            <person name="Wang R."/>
        </authorList>
    </citation>
    <scope>NUCLEOTIDE SEQUENCE [LARGE SCALE GENOMIC DNA]</scope>
    <source>
        <strain evidence="2 3">F10</strain>
    </source>
</reference>
<proteinExistence type="predicted"/>
<gene>
    <name evidence="2" type="ORF">GNZ21_08800</name>
</gene>